<protein>
    <submittedName>
        <fullName evidence="1">Uncharacterized protein</fullName>
    </submittedName>
</protein>
<dbReference type="EnsemblMetazoa" id="GPAI028894-RA">
    <property type="protein sequence ID" value="GPAI028894-PA"/>
    <property type="gene ID" value="GPAI028894"/>
</dbReference>
<sequence>MDPNVTEPVEPATCKGYLDRPRICIVGKCSKLPTSTSCSPRFMSSSESSSTLKLWVRLARGLTIEMSLDWVVEPSADVTGEVFCITDLVKPVESSLGCIFMTSLCNCSRATGWCVSGDVGGCRGFGDIGVPGGEFVGVSCVL</sequence>
<evidence type="ECO:0000313" key="1">
    <source>
        <dbReference type="EnsemblMetazoa" id="GPAI028894-PA"/>
    </source>
</evidence>
<accession>A0A1A9ZYF9</accession>
<dbReference type="VEuPathDB" id="VectorBase:GPAI028894"/>
<keyword evidence="2" id="KW-1185">Reference proteome</keyword>
<reference evidence="1" key="2">
    <citation type="submission" date="2020-05" db="UniProtKB">
        <authorList>
            <consortium name="EnsemblMetazoa"/>
        </authorList>
    </citation>
    <scope>IDENTIFICATION</scope>
    <source>
        <strain evidence="1">IAEA</strain>
    </source>
</reference>
<dbReference type="Proteomes" id="UP000092445">
    <property type="component" value="Unassembled WGS sequence"/>
</dbReference>
<dbReference type="AlphaFoldDB" id="A0A1A9ZYF9"/>
<reference evidence="2" key="1">
    <citation type="submission" date="2014-03" db="EMBL/GenBank/DDBJ databases">
        <authorList>
            <person name="Aksoy S."/>
            <person name="Warren W."/>
            <person name="Wilson R.K."/>
        </authorList>
    </citation>
    <scope>NUCLEOTIDE SEQUENCE [LARGE SCALE GENOMIC DNA]</scope>
    <source>
        <strain evidence="2">IAEA</strain>
    </source>
</reference>
<organism evidence="1 2">
    <name type="scientific">Glossina pallidipes</name>
    <name type="common">Tsetse fly</name>
    <dbReference type="NCBI Taxonomy" id="7398"/>
    <lineage>
        <taxon>Eukaryota</taxon>
        <taxon>Metazoa</taxon>
        <taxon>Ecdysozoa</taxon>
        <taxon>Arthropoda</taxon>
        <taxon>Hexapoda</taxon>
        <taxon>Insecta</taxon>
        <taxon>Pterygota</taxon>
        <taxon>Neoptera</taxon>
        <taxon>Endopterygota</taxon>
        <taxon>Diptera</taxon>
        <taxon>Brachycera</taxon>
        <taxon>Muscomorpha</taxon>
        <taxon>Hippoboscoidea</taxon>
        <taxon>Glossinidae</taxon>
        <taxon>Glossina</taxon>
    </lineage>
</organism>
<name>A0A1A9ZYF9_GLOPL</name>
<evidence type="ECO:0000313" key="2">
    <source>
        <dbReference type="Proteomes" id="UP000092445"/>
    </source>
</evidence>
<proteinExistence type="predicted"/>